<keyword evidence="10" id="KW-1185">Reference proteome</keyword>
<dbReference type="PROSITE" id="PS01063">
    <property type="entry name" value="SIGMA70_ECF"/>
    <property type="match status" value="1"/>
</dbReference>
<dbReference type="CDD" id="cd06171">
    <property type="entry name" value="Sigma70_r4"/>
    <property type="match status" value="1"/>
</dbReference>
<protein>
    <recommendedName>
        <fullName evidence="6">RNA polymerase sigma factor</fullName>
    </recommendedName>
</protein>
<dbReference type="Pfam" id="PF08281">
    <property type="entry name" value="Sigma70_r4_2"/>
    <property type="match status" value="1"/>
</dbReference>
<evidence type="ECO:0000313" key="10">
    <source>
        <dbReference type="Proteomes" id="UP001199044"/>
    </source>
</evidence>
<accession>A0ABS7YPG5</accession>
<sequence length="182" mass="21265">MNSSISFQEFKKPVINIEELYKSQNERLRRFIQKKVWHEEDAEEILQLTYLEAMRCKDKFSGASKPETWLFGIAVNLTRNYFKQYYGQTVLVDEMTEAMSQELQSDVDENPAMLVEHERLLNRTMEAIENLPSETQSILKLIIDEDLSYQDTADYIGIPIGTIRSRLSRARQTLKSYLEPSA</sequence>
<evidence type="ECO:0000259" key="8">
    <source>
        <dbReference type="Pfam" id="PF08281"/>
    </source>
</evidence>
<dbReference type="Gene3D" id="1.10.10.10">
    <property type="entry name" value="Winged helix-like DNA-binding domain superfamily/Winged helix DNA-binding domain"/>
    <property type="match status" value="1"/>
</dbReference>
<dbReference type="Gene3D" id="1.10.1740.10">
    <property type="match status" value="1"/>
</dbReference>
<dbReference type="SUPFAM" id="SSF88659">
    <property type="entry name" value="Sigma3 and sigma4 domains of RNA polymerase sigma factors"/>
    <property type="match status" value="1"/>
</dbReference>
<dbReference type="PANTHER" id="PTHR43133">
    <property type="entry name" value="RNA POLYMERASE ECF-TYPE SIGMA FACTO"/>
    <property type="match status" value="1"/>
</dbReference>
<gene>
    <name evidence="9" type="ORF">LDJ79_12625</name>
</gene>
<evidence type="ECO:0000256" key="3">
    <source>
        <dbReference type="ARBA" id="ARBA00023082"/>
    </source>
</evidence>
<keyword evidence="2 6" id="KW-0805">Transcription regulation</keyword>
<dbReference type="NCBIfam" id="TIGR02937">
    <property type="entry name" value="sigma70-ECF"/>
    <property type="match status" value="1"/>
</dbReference>
<keyword evidence="4 6" id="KW-0238">DNA-binding</keyword>
<dbReference type="InterPro" id="IPR013324">
    <property type="entry name" value="RNA_pol_sigma_r3/r4-like"/>
</dbReference>
<dbReference type="InterPro" id="IPR014284">
    <property type="entry name" value="RNA_pol_sigma-70_dom"/>
</dbReference>
<dbReference type="InterPro" id="IPR007627">
    <property type="entry name" value="RNA_pol_sigma70_r2"/>
</dbReference>
<proteinExistence type="inferred from homology"/>
<feature type="domain" description="RNA polymerase sigma-70 region 2" evidence="7">
    <location>
        <begin position="21"/>
        <end position="84"/>
    </location>
</feature>
<dbReference type="InterPro" id="IPR039425">
    <property type="entry name" value="RNA_pol_sigma-70-like"/>
</dbReference>
<reference evidence="10" key="1">
    <citation type="submission" date="2023-07" db="EMBL/GenBank/DDBJ databases">
        <title>Molecular identification of indigenous halophilic bacteria isolated from red sea cost, biodegradation of synthetic dyes and assessment of degraded metabolite toxicity.</title>
        <authorList>
            <person name="Chaieb K."/>
            <person name="Altayb H.N."/>
        </authorList>
    </citation>
    <scope>NUCLEOTIDE SEQUENCE [LARGE SCALE GENOMIC DNA]</scope>
    <source>
        <strain evidence="10">K20</strain>
    </source>
</reference>
<keyword evidence="3 6" id="KW-0731">Sigma factor</keyword>
<name>A0ABS7YPG5_9VIBR</name>
<evidence type="ECO:0000256" key="4">
    <source>
        <dbReference type="ARBA" id="ARBA00023125"/>
    </source>
</evidence>
<dbReference type="EMBL" id="JAIWIU010000077">
    <property type="protein sequence ID" value="MCA2016962.1"/>
    <property type="molecule type" value="Genomic_DNA"/>
</dbReference>
<dbReference type="SUPFAM" id="SSF88946">
    <property type="entry name" value="Sigma2 domain of RNA polymerase sigma factors"/>
    <property type="match status" value="1"/>
</dbReference>
<evidence type="ECO:0000256" key="5">
    <source>
        <dbReference type="ARBA" id="ARBA00023163"/>
    </source>
</evidence>
<evidence type="ECO:0000256" key="6">
    <source>
        <dbReference type="RuleBase" id="RU000716"/>
    </source>
</evidence>
<evidence type="ECO:0000259" key="7">
    <source>
        <dbReference type="Pfam" id="PF04542"/>
    </source>
</evidence>
<comment type="similarity">
    <text evidence="1 6">Belongs to the sigma-70 factor family. ECF subfamily.</text>
</comment>
<dbReference type="InterPro" id="IPR000838">
    <property type="entry name" value="RNA_pol_sigma70_ECF_CS"/>
</dbReference>
<dbReference type="Pfam" id="PF04542">
    <property type="entry name" value="Sigma70_r2"/>
    <property type="match status" value="1"/>
</dbReference>
<organism evidence="9 10">
    <name type="scientific">Vibrio tritonius</name>
    <dbReference type="NCBI Taxonomy" id="1435069"/>
    <lineage>
        <taxon>Bacteria</taxon>
        <taxon>Pseudomonadati</taxon>
        <taxon>Pseudomonadota</taxon>
        <taxon>Gammaproteobacteria</taxon>
        <taxon>Vibrionales</taxon>
        <taxon>Vibrionaceae</taxon>
        <taxon>Vibrio</taxon>
    </lineage>
</organism>
<dbReference type="RefSeq" id="WP_068714655.1">
    <property type="nucleotide sequence ID" value="NZ_AP014635.1"/>
</dbReference>
<dbReference type="PANTHER" id="PTHR43133:SF51">
    <property type="entry name" value="RNA POLYMERASE SIGMA FACTOR"/>
    <property type="match status" value="1"/>
</dbReference>
<keyword evidence="5 6" id="KW-0804">Transcription</keyword>
<feature type="domain" description="RNA polymerase sigma factor 70 region 4 type 2" evidence="8">
    <location>
        <begin position="123"/>
        <end position="174"/>
    </location>
</feature>
<comment type="caution">
    <text evidence="9">The sequence shown here is derived from an EMBL/GenBank/DDBJ whole genome shotgun (WGS) entry which is preliminary data.</text>
</comment>
<evidence type="ECO:0000256" key="1">
    <source>
        <dbReference type="ARBA" id="ARBA00010641"/>
    </source>
</evidence>
<evidence type="ECO:0000313" key="9">
    <source>
        <dbReference type="EMBL" id="MCA2016962.1"/>
    </source>
</evidence>
<dbReference type="Proteomes" id="UP001199044">
    <property type="component" value="Unassembled WGS sequence"/>
</dbReference>
<dbReference type="InterPro" id="IPR013249">
    <property type="entry name" value="RNA_pol_sigma70_r4_t2"/>
</dbReference>
<evidence type="ECO:0000256" key="2">
    <source>
        <dbReference type="ARBA" id="ARBA00023015"/>
    </source>
</evidence>
<dbReference type="InterPro" id="IPR013325">
    <property type="entry name" value="RNA_pol_sigma_r2"/>
</dbReference>
<dbReference type="InterPro" id="IPR036388">
    <property type="entry name" value="WH-like_DNA-bd_sf"/>
</dbReference>